<dbReference type="Gene3D" id="3.20.20.100">
    <property type="entry name" value="NADP-dependent oxidoreductase domain"/>
    <property type="match status" value="1"/>
</dbReference>
<dbReference type="PRINTS" id="PR00069">
    <property type="entry name" value="ALDKETRDTASE"/>
</dbReference>
<evidence type="ECO:0000313" key="4">
    <source>
        <dbReference type="Proteomes" id="UP000437736"/>
    </source>
</evidence>
<protein>
    <submittedName>
        <fullName evidence="3">Aldo/keto reductase</fullName>
    </submittedName>
</protein>
<gene>
    <name evidence="3" type="ORF">GHK86_04540</name>
</gene>
<name>A0ABW9QQA9_9ACTN</name>
<accession>A0ABW9QQA9</accession>
<dbReference type="PANTHER" id="PTHR43364">
    <property type="entry name" value="NADH-SPECIFIC METHYLGLYOXAL REDUCTASE-RELATED"/>
    <property type="match status" value="1"/>
</dbReference>
<dbReference type="Pfam" id="PF00248">
    <property type="entry name" value="Aldo_ket_red"/>
    <property type="match status" value="1"/>
</dbReference>
<dbReference type="SUPFAM" id="SSF51430">
    <property type="entry name" value="NAD(P)-linked oxidoreductase"/>
    <property type="match status" value="1"/>
</dbReference>
<organism evidence="3 4">
    <name type="scientific">Acidiferrimicrobium australe</name>
    <dbReference type="NCBI Taxonomy" id="2664430"/>
    <lineage>
        <taxon>Bacteria</taxon>
        <taxon>Bacillati</taxon>
        <taxon>Actinomycetota</taxon>
        <taxon>Acidimicrobiia</taxon>
        <taxon>Acidimicrobiales</taxon>
        <taxon>Acidimicrobiaceae</taxon>
        <taxon>Acidiferrimicrobium</taxon>
    </lineage>
</organism>
<dbReference type="PROSITE" id="PS51257">
    <property type="entry name" value="PROKAR_LIPOPROTEIN"/>
    <property type="match status" value="1"/>
</dbReference>
<evidence type="ECO:0000313" key="3">
    <source>
        <dbReference type="EMBL" id="MST31994.1"/>
    </source>
</evidence>
<dbReference type="InterPro" id="IPR023210">
    <property type="entry name" value="NADP_OxRdtase_dom"/>
</dbReference>
<dbReference type="Proteomes" id="UP000437736">
    <property type="component" value="Unassembled WGS sequence"/>
</dbReference>
<reference evidence="3 4" key="1">
    <citation type="submission" date="2019-11" db="EMBL/GenBank/DDBJ databases">
        <title>Acidiferrimicrobium australis gen. nov., sp. nov., an acidophilic and obligately heterotrophic, member of the Actinobacteria that catalyses dissimilatory oxido- reduction of iron isolated from metal-rich acidic water in Chile.</title>
        <authorList>
            <person name="Gonzalez D."/>
            <person name="Huber K."/>
            <person name="Hedrich S."/>
            <person name="Rojas-Villalobos C."/>
            <person name="Quatrini R."/>
            <person name="Dinamarca M.A."/>
            <person name="Schwarz A."/>
            <person name="Canales C."/>
            <person name="Nancucheo I."/>
        </authorList>
    </citation>
    <scope>NUCLEOTIDE SEQUENCE [LARGE SCALE GENOMIC DNA]</scope>
    <source>
        <strain evidence="3 4">USS-CCA1</strain>
    </source>
</reference>
<dbReference type="InterPro" id="IPR020471">
    <property type="entry name" value="AKR"/>
</dbReference>
<keyword evidence="4" id="KW-1185">Reference proteome</keyword>
<sequence>MRYRQLGDSGLTVSVVGLGCNNFGGRIDLDASRLVIDRAIDLGVTLFDTADIYGNRGGSEEVLGEVLGRRRDDIVLATKWGNEMGTGDREARGGRRYIRRAVEASLRRLRTDHIDLYQLHNPDPKTPIDETLAALDELVDEGKIRYAGSSNFAAWQVADADWAARTHGWERMISAQNHYSLLERDVEGELLPACRRFGVGILPYFPLANGLLTGKYRRGEPRPEGTRLAGREIDEATFDRIEALEGFAAQHGHSLLELAFAGLLAHPEVSSVIAGATRPEQVEANVAAGEWQLDAGELPTA</sequence>
<dbReference type="InterPro" id="IPR050523">
    <property type="entry name" value="AKR_Detox_Biosynth"/>
</dbReference>
<dbReference type="PANTHER" id="PTHR43364:SF4">
    <property type="entry name" value="NAD(P)-LINKED OXIDOREDUCTASE SUPERFAMILY PROTEIN"/>
    <property type="match status" value="1"/>
</dbReference>
<keyword evidence="1" id="KW-0560">Oxidoreductase</keyword>
<feature type="domain" description="NADP-dependent oxidoreductase" evidence="2">
    <location>
        <begin position="16"/>
        <end position="297"/>
    </location>
</feature>
<comment type="caution">
    <text evidence="3">The sequence shown here is derived from an EMBL/GenBank/DDBJ whole genome shotgun (WGS) entry which is preliminary data.</text>
</comment>
<dbReference type="EMBL" id="WJHE01000191">
    <property type="protein sequence ID" value="MST31994.1"/>
    <property type="molecule type" value="Genomic_DNA"/>
</dbReference>
<evidence type="ECO:0000259" key="2">
    <source>
        <dbReference type="Pfam" id="PF00248"/>
    </source>
</evidence>
<proteinExistence type="predicted"/>
<dbReference type="InterPro" id="IPR036812">
    <property type="entry name" value="NAD(P)_OxRdtase_dom_sf"/>
</dbReference>
<evidence type="ECO:0000256" key="1">
    <source>
        <dbReference type="ARBA" id="ARBA00023002"/>
    </source>
</evidence>